<dbReference type="Gene3D" id="2.40.50.230">
    <property type="entry name" value="Gp5 N-terminal domain"/>
    <property type="match status" value="1"/>
</dbReference>
<evidence type="ECO:0000313" key="2">
    <source>
        <dbReference type="EMBL" id="MFD2591569.1"/>
    </source>
</evidence>
<dbReference type="InterPro" id="IPR037026">
    <property type="entry name" value="Vgr_OB-fold_dom_sf"/>
</dbReference>
<evidence type="ECO:0000313" key="3">
    <source>
        <dbReference type="Proteomes" id="UP001597459"/>
    </source>
</evidence>
<dbReference type="Pfam" id="PF04717">
    <property type="entry name" value="Phage_base_V"/>
    <property type="match status" value="1"/>
</dbReference>
<organism evidence="2 3">
    <name type="scientific">Aquimarina hainanensis</name>
    <dbReference type="NCBI Taxonomy" id="1578017"/>
    <lineage>
        <taxon>Bacteria</taxon>
        <taxon>Pseudomonadati</taxon>
        <taxon>Bacteroidota</taxon>
        <taxon>Flavobacteriia</taxon>
        <taxon>Flavobacteriales</taxon>
        <taxon>Flavobacteriaceae</taxon>
        <taxon>Aquimarina</taxon>
    </lineage>
</organism>
<dbReference type="Gene3D" id="2.30.110.50">
    <property type="match status" value="1"/>
</dbReference>
<dbReference type="RefSeq" id="WP_378257111.1">
    <property type="nucleotide sequence ID" value="NZ_JBHSJV010000001.1"/>
</dbReference>
<proteinExistence type="predicted"/>
<dbReference type="Pfam" id="PF05954">
    <property type="entry name" value="Phage_GPD"/>
    <property type="match status" value="1"/>
</dbReference>
<dbReference type="InterPro" id="IPR006531">
    <property type="entry name" value="Gp5/Vgr_OB"/>
</dbReference>
<dbReference type="Proteomes" id="UP001597459">
    <property type="component" value="Unassembled WGS sequence"/>
</dbReference>
<dbReference type="SUPFAM" id="SSF69349">
    <property type="entry name" value="Phage fibre proteins"/>
    <property type="match status" value="1"/>
</dbReference>
<comment type="caution">
    <text evidence="2">The sequence shown here is derived from an EMBL/GenBank/DDBJ whole genome shotgun (WGS) entry which is preliminary data.</text>
</comment>
<dbReference type="SUPFAM" id="SSF69279">
    <property type="entry name" value="Phage tail proteins"/>
    <property type="match status" value="1"/>
</dbReference>
<keyword evidence="3" id="KW-1185">Reference proteome</keyword>
<dbReference type="Gene3D" id="4.10.220.110">
    <property type="match status" value="1"/>
</dbReference>
<dbReference type="Gene3D" id="3.55.50.10">
    <property type="entry name" value="Baseplate protein-like domains"/>
    <property type="match status" value="1"/>
</dbReference>
<name>A0ABW5N9L2_9FLAO</name>
<accession>A0ABW5N9L2</accession>
<dbReference type="SUPFAM" id="SSF69255">
    <property type="entry name" value="gp5 N-terminal domain-like"/>
    <property type="match status" value="1"/>
</dbReference>
<feature type="domain" description="Gp5/Type VI secretion system Vgr protein OB-fold" evidence="1">
    <location>
        <begin position="363"/>
        <end position="437"/>
    </location>
</feature>
<dbReference type="EMBL" id="JBHULX010000021">
    <property type="protein sequence ID" value="MFD2591569.1"/>
    <property type="molecule type" value="Genomic_DNA"/>
</dbReference>
<evidence type="ECO:0000259" key="1">
    <source>
        <dbReference type="Pfam" id="PF04717"/>
    </source>
</evidence>
<reference evidence="3" key="1">
    <citation type="journal article" date="2019" name="Int. J. Syst. Evol. Microbiol.">
        <title>The Global Catalogue of Microorganisms (GCM) 10K type strain sequencing project: providing services to taxonomists for standard genome sequencing and annotation.</title>
        <authorList>
            <consortium name="The Broad Institute Genomics Platform"/>
            <consortium name="The Broad Institute Genome Sequencing Center for Infectious Disease"/>
            <person name="Wu L."/>
            <person name="Ma J."/>
        </authorList>
    </citation>
    <scope>NUCLEOTIDE SEQUENCE [LARGE SCALE GENOMIC DNA]</scope>
    <source>
        <strain evidence="3">KCTC 42423</strain>
    </source>
</reference>
<sequence length="606" mass="66700">MATLSTTQIAISGRVIPSFRSLSIQQHLGDHHHLELVCRTDVLEHASDEIIGDSKDFLGETITVQVQADTQYEGYRELQFKGLITAVNATKAHQSGASGDIVIIEAMSTTVLAEDGIHTTSYIDLALSELLERTYQGYDVGKLATAFTPRQSDTIHYSVQKNESNFAYSARLAASTNNWFYYDGVQLVFGTPSSEETQLVYGRDLESFSVRMHPKPNKFAYATQDYLTNELYQKRSNEVATAAAGYHSLATNKGNVLYSKETNIYHHGVTDQNLQQRFEQQVEFHTQAIESKQVIAHGVSDNPGVHLGAVIQVEGYGSFRVIEVRHTNIEGGNYKNHFQAITTEIDVYPLATMLQHPVSTIEIGKVTDNADPEGMSRVKVQFPFQEITGETTPWIRVLTPHAGADKGFHFIPEIGETVVCQFENNHSERPYVAGSLYHGVAKAENWQSEQNNVKAIRTRSGHTIELNDTEGEEKINIYDNEGSIITFDTQAKSLYVQSAENMEFTAKNIRLVAEENIDIQARGNINTASEGDTSILSEGATNLQATGDTTINSDANVTVEASSNAEFKGQQAVVEGQSVAELKGQQTTVQGQMTALQGASGKVDIT</sequence>
<protein>
    <submittedName>
        <fullName evidence="2">Type VI secretion system Vgr family protein</fullName>
    </submittedName>
</protein>
<gene>
    <name evidence="2" type="ORF">ACFSTE_12095</name>
</gene>